<dbReference type="PANTHER" id="PTHR45735:SF2">
    <property type="entry name" value="CLEAVAGE STIMULATION FACTOR SUBUNIT 2"/>
    <property type="match status" value="1"/>
</dbReference>
<feature type="region of interest" description="Disordered" evidence="2">
    <location>
        <begin position="218"/>
        <end position="244"/>
    </location>
</feature>
<organism evidence="4 5">
    <name type="scientific">Brettanomyces naardenensis</name>
    <name type="common">Yeast</name>
    <dbReference type="NCBI Taxonomy" id="13370"/>
    <lineage>
        <taxon>Eukaryota</taxon>
        <taxon>Fungi</taxon>
        <taxon>Dikarya</taxon>
        <taxon>Ascomycota</taxon>
        <taxon>Saccharomycotina</taxon>
        <taxon>Pichiomycetes</taxon>
        <taxon>Pichiales</taxon>
        <taxon>Pichiaceae</taxon>
        <taxon>Brettanomyces</taxon>
    </lineage>
</organism>
<dbReference type="EMBL" id="CAACVR010000010">
    <property type="protein sequence ID" value="VEU21117.1"/>
    <property type="molecule type" value="Genomic_DNA"/>
</dbReference>
<feature type="compositionally biased region" description="Low complexity" evidence="2">
    <location>
        <begin position="223"/>
        <end position="244"/>
    </location>
</feature>
<keyword evidence="5" id="KW-1185">Reference proteome</keyword>
<dbReference type="AlphaFoldDB" id="A0A448YJN6"/>
<dbReference type="InterPro" id="IPR000504">
    <property type="entry name" value="RRM_dom"/>
</dbReference>
<feature type="compositionally biased region" description="Low complexity" evidence="2">
    <location>
        <begin position="420"/>
        <end position="468"/>
    </location>
</feature>
<dbReference type="SUPFAM" id="SSF54928">
    <property type="entry name" value="RNA-binding domain, RBD"/>
    <property type="match status" value="1"/>
</dbReference>
<feature type="domain" description="RRM" evidence="3">
    <location>
        <begin position="42"/>
        <end position="120"/>
    </location>
</feature>
<dbReference type="Proteomes" id="UP000290900">
    <property type="component" value="Unassembled WGS sequence"/>
</dbReference>
<dbReference type="SMART" id="SM00360">
    <property type="entry name" value="RRM"/>
    <property type="match status" value="1"/>
</dbReference>
<dbReference type="STRING" id="13370.A0A448YJN6"/>
<evidence type="ECO:0000256" key="2">
    <source>
        <dbReference type="SAM" id="MobiDB-lite"/>
    </source>
</evidence>
<gene>
    <name evidence="4" type="ORF">BRENAR_LOCUS1852</name>
</gene>
<name>A0A448YJN6_BRENA</name>
<feature type="region of interest" description="Disordered" evidence="2">
    <location>
        <begin position="1"/>
        <end position="33"/>
    </location>
</feature>
<evidence type="ECO:0000259" key="3">
    <source>
        <dbReference type="PROSITE" id="PS50102"/>
    </source>
</evidence>
<proteinExistence type="predicted"/>
<feature type="compositionally biased region" description="Low complexity" evidence="2">
    <location>
        <begin position="9"/>
        <end position="33"/>
    </location>
</feature>
<reference evidence="4 5" key="1">
    <citation type="submission" date="2018-12" db="EMBL/GenBank/DDBJ databases">
        <authorList>
            <person name="Tiukova I."/>
            <person name="Dainat J."/>
        </authorList>
    </citation>
    <scope>NUCLEOTIDE SEQUENCE [LARGE SCALE GENOMIC DNA]</scope>
</reference>
<evidence type="ECO:0000256" key="1">
    <source>
        <dbReference type="PROSITE-ProRule" id="PRU00176"/>
    </source>
</evidence>
<dbReference type="InterPro" id="IPR025742">
    <property type="entry name" value="CSTF2_hinge"/>
</dbReference>
<dbReference type="Pfam" id="PF00076">
    <property type="entry name" value="RRM_1"/>
    <property type="match status" value="1"/>
</dbReference>
<dbReference type="InterPro" id="IPR035979">
    <property type="entry name" value="RBD_domain_sf"/>
</dbReference>
<dbReference type="Gene3D" id="1.10.20.70">
    <property type="entry name" value="Transcription termination and cleavage factor, C-terminal domain"/>
    <property type="match status" value="1"/>
</dbReference>
<protein>
    <submittedName>
        <fullName evidence="4">DEKNAAC102052</fullName>
    </submittedName>
</protein>
<dbReference type="GO" id="GO:0005847">
    <property type="term" value="C:mRNA cleavage and polyadenylation specificity factor complex"/>
    <property type="evidence" value="ECO:0007669"/>
    <property type="project" value="TreeGrafter"/>
</dbReference>
<evidence type="ECO:0000313" key="5">
    <source>
        <dbReference type="Proteomes" id="UP000290900"/>
    </source>
</evidence>
<dbReference type="PANTHER" id="PTHR45735">
    <property type="entry name" value="CLEAVAGE STIMULATION FACTOR SUBUNIT 2"/>
    <property type="match status" value="1"/>
</dbReference>
<dbReference type="Gene3D" id="3.30.70.330">
    <property type="match status" value="1"/>
</dbReference>
<keyword evidence="1" id="KW-0694">RNA-binding</keyword>
<dbReference type="InterPro" id="IPR038192">
    <property type="entry name" value="CSTF_C_sf"/>
</dbReference>
<dbReference type="FunCoup" id="A0A448YJN6">
    <property type="interactions" value="275"/>
</dbReference>
<sequence>MYGPGINGSGSSINVGQSNNNISNNNNNGTGSSSVNPSNSSCVLYLGAIPYNWDVEVIKSVVCGSGPVVDVRCMMDNASKNKGFCFVEYSSSDSAAKALTLLSKIKIEGRKKLRIELSKEGLRNPVPGQKPELHLNRNFLPSNVIIPQEMILSVNGNENGPQYGGMSSMGSGLPGSKNANSSSAEISVIMSTNPQIQQMVSQMIANGMDMNQISAVVKQLTRSSQPQQQQQQSSQPPQSQQPPIMQAAVATATSAAATSEPSQTLGIPTSLSMASQFLPLPQQAASQSTIYAKDKVSETLASIPPGILIELLAKLKLALSGPSPNFAQAASILHDNPKLAAAAAQSLLLMGIIDLDVINETMSGHFAVSGFEPHANNASANSSASSSNSTPAGIASANAGNGGYFSNGQHDSNSIPVATNLSSSKPNITSSSNGGFAASQAASGSIRAPSPMLSQSSNSSSASPVPVTSIHKTINPDWLAFPQHTINKLLGISEQEASLIVQVLKLNPQQIDNLPENERRMANQIRAQYL</sequence>
<dbReference type="Pfam" id="PF14327">
    <property type="entry name" value="CSTF2_hinge"/>
    <property type="match status" value="1"/>
</dbReference>
<dbReference type="PROSITE" id="PS50102">
    <property type="entry name" value="RRM"/>
    <property type="match status" value="1"/>
</dbReference>
<accession>A0A448YJN6</accession>
<dbReference type="CDD" id="cd00590">
    <property type="entry name" value="RRM_SF"/>
    <property type="match status" value="1"/>
</dbReference>
<dbReference type="InParanoid" id="A0A448YJN6"/>
<evidence type="ECO:0000313" key="4">
    <source>
        <dbReference type="EMBL" id="VEU21117.1"/>
    </source>
</evidence>
<dbReference type="InterPro" id="IPR012677">
    <property type="entry name" value="Nucleotide-bd_a/b_plait_sf"/>
</dbReference>
<dbReference type="GO" id="GO:0003729">
    <property type="term" value="F:mRNA binding"/>
    <property type="evidence" value="ECO:0007669"/>
    <property type="project" value="TreeGrafter"/>
</dbReference>
<dbReference type="OrthoDB" id="272703at2759"/>
<feature type="region of interest" description="Disordered" evidence="2">
    <location>
        <begin position="415"/>
        <end position="468"/>
    </location>
</feature>